<comment type="caution">
    <text evidence="1">The sequence shown here is derived from an EMBL/GenBank/DDBJ whole genome shotgun (WGS) entry which is preliminary data.</text>
</comment>
<evidence type="ECO:0000313" key="1">
    <source>
        <dbReference type="EMBL" id="PHX55414.1"/>
    </source>
</evidence>
<protein>
    <recommendedName>
        <fullName evidence="3">DUF4276 domain-containing protein</fullName>
    </recommendedName>
</protein>
<dbReference type="EMBL" id="NXIB02000054">
    <property type="protein sequence ID" value="PHX55414.1"/>
    <property type="molecule type" value="Genomic_DNA"/>
</dbReference>
<accession>A0A2G4F0V9</accession>
<evidence type="ECO:0008006" key="3">
    <source>
        <dbReference type="Google" id="ProtNLM"/>
    </source>
</evidence>
<organism evidence="1 2">
    <name type="scientific">Tychonema bourrellyi FEM_GT703</name>
    <dbReference type="NCBI Taxonomy" id="2040638"/>
    <lineage>
        <taxon>Bacteria</taxon>
        <taxon>Bacillati</taxon>
        <taxon>Cyanobacteriota</taxon>
        <taxon>Cyanophyceae</taxon>
        <taxon>Oscillatoriophycideae</taxon>
        <taxon>Oscillatoriales</taxon>
        <taxon>Microcoleaceae</taxon>
        <taxon>Tychonema</taxon>
    </lineage>
</organism>
<reference evidence="1" key="1">
    <citation type="submission" date="2017-10" db="EMBL/GenBank/DDBJ databases">
        <title>Draft genome sequence of the planktic cyanobacteria Tychonema bourrellyi isolated from alpine lentic freshwater.</title>
        <authorList>
            <person name="Tett A."/>
            <person name="Armanini F."/>
            <person name="Asnicar F."/>
            <person name="Boscaini A."/>
            <person name="Pasolli E."/>
            <person name="Zolfo M."/>
            <person name="Donati C."/>
            <person name="Salmaso N."/>
            <person name="Segata N."/>
        </authorList>
    </citation>
    <scope>NUCLEOTIDE SEQUENCE</scope>
    <source>
        <strain evidence="1">FEM_GT703</strain>
    </source>
</reference>
<gene>
    <name evidence="1" type="ORF">CP500_011120</name>
</gene>
<proteinExistence type="predicted"/>
<dbReference type="AlphaFoldDB" id="A0A2G4F0V9"/>
<sequence>MIEFVVIVESSADARTATKLADRVLVDKIDWLDPEMLQHLFQWSGLESGTENSCWKNIDDITKRLSDKFKFPTIRSNGKFKSDGQSANKIMKLVSFLQHKQKRDIKAVIFMRDLDNQPQRREGIEQARLENIDRQHKLAIIIGTADRMREAWVLNGFVPSNQEEAQILKEITTELTFNPCEESHRLRSNSLTEPDRIRNPKIVVEKLTGGKMEREQQCWEDTDLEILRKKGVQTGLTAYIDEIEERLIPIIGSAE</sequence>
<dbReference type="OrthoDB" id="451573at2"/>
<dbReference type="RefSeq" id="WP_096830653.1">
    <property type="nucleotide sequence ID" value="NZ_NXIB02000054.1"/>
</dbReference>
<dbReference type="Proteomes" id="UP000226442">
    <property type="component" value="Unassembled WGS sequence"/>
</dbReference>
<keyword evidence="2" id="KW-1185">Reference proteome</keyword>
<evidence type="ECO:0000313" key="2">
    <source>
        <dbReference type="Proteomes" id="UP000226442"/>
    </source>
</evidence>
<name>A0A2G4F0V9_9CYAN</name>